<comment type="caution">
    <text evidence="1">The sequence shown here is derived from an EMBL/GenBank/DDBJ whole genome shotgun (WGS) entry which is preliminary data.</text>
</comment>
<dbReference type="EMBL" id="VSSQ01048064">
    <property type="protein sequence ID" value="MPN02102.1"/>
    <property type="molecule type" value="Genomic_DNA"/>
</dbReference>
<protein>
    <submittedName>
        <fullName evidence="1">Uncharacterized protein</fullName>
    </submittedName>
</protein>
<sequence length="95" mass="10976">MFQTHSDGQPFPGKLVFAYLVVDLIDTDRHADDGDIRFSVAHSYKTIYRLKRLRPHLHVGKGLRKMRLDRVDIFFGPIIGAVYLERSAYIYPVIA</sequence>
<organism evidence="1">
    <name type="scientific">bioreactor metagenome</name>
    <dbReference type="NCBI Taxonomy" id="1076179"/>
    <lineage>
        <taxon>unclassified sequences</taxon>
        <taxon>metagenomes</taxon>
        <taxon>ecological metagenomes</taxon>
    </lineage>
</organism>
<proteinExistence type="predicted"/>
<reference evidence="1" key="1">
    <citation type="submission" date="2019-08" db="EMBL/GenBank/DDBJ databases">
        <authorList>
            <person name="Kucharzyk K."/>
            <person name="Murdoch R.W."/>
            <person name="Higgins S."/>
            <person name="Loffler F."/>
        </authorList>
    </citation>
    <scope>NUCLEOTIDE SEQUENCE</scope>
</reference>
<evidence type="ECO:0000313" key="1">
    <source>
        <dbReference type="EMBL" id="MPN02102.1"/>
    </source>
</evidence>
<dbReference type="AlphaFoldDB" id="A0A645ELE9"/>
<name>A0A645ELE9_9ZZZZ</name>
<accession>A0A645ELE9</accession>
<gene>
    <name evidence="1" type="ORF">SDC9_149315</name>
</gene>